<sequence>MRLGIIGPTEREIMPFINKLDDKQLHSHAMINFYVGNFENIEVVAAFSGVCKVNAAIATQIMIDKFDVTQLILTGVAGALCDSLQIGDIVIGSEIAYHDVAKGILTEYHPWMEDIYFKPDTTLMHWAEDLSKSDQFKDRCHIGRIITGEAFITEKERDLLIEAFEPLCVDMESASFAHVCYANSIPFLVIRSISDLANEDGSDSFEKNMEVAALNSIILVEEIIKRVNKP</sequence>
<dbReference type="NCBIfam" id="TIGR01704">
    <property type="entry name" value="MTA_SAH-Nsdase"/>
    <property type="match status" value="1"/>
</dbReference>
<evidence type="ECO:0000256" key="5">
    <source>
        <dbReference type="ARBA" id="ARBA00023167"/>
    </source>
</evidence>
<organism evidence="7 8">
    <name type="scientific">Alkaliphilus hydrothermalis</name>
    <dbReference type="NCBI Taxonomy" id="1482730"/>
    <lineage>
        <taxon>Bacteria</taxon>
        <taxon>Bacillati</taxon>
        <taxon>Bacillota</taxon>
        <taxon>Clostridia</taxon>
        <taxon>Peptostreptococcales</taxon>
        <taxon>Natronincolaceae</taxon>
        <taxon>Alkaliphilus</taxon>
    </lineage>
</organism>
<dbReference type="EMBL" id="JAFBEE010000001">
    <property type="protein sequence ID" value="MBM7613750.1"/>
    <property type="molecule type" value="Genomic_DNA"/>
</dbReference>
<feature type="domain" description="Nucleoside phosphorylase" evidence="6">
    <location>
        <begin position="2"/>
        <end position="225"/>
    </location>
</feature>
<accession>A0ABS2NLF3</accession>
<dbReference type="EC" id="3.2.2.9" evidence="2"/>
<proteinExistence type="predicted"/>
<evidence type="ECO:0000256" key="2">
    <source>
        <dbReference type="ARBA" id="ARBA00011974"/>
    </source>
</evidence>
<keyword evidence="3" id="KW-0028">Amino-acid biosynthesis</keyword>
<evidence type="ECO:0000256" key="1">
    <source>
        <dbReference type="ARBA" id="ARBA00004945"/>
    </source>
</evidence>
<dbReference type="Pfam" id="PF01048">
    <property type="entry name" value="PNP_UDP_1"/>
    <property type="match status" value="1"/>
</dbReference>
<evidence type="ECO:0000313" key="8">
    <source>
        <dbReference type="Proteomes" id="UP001314796"/>
    </source>
</evidence>
<reference evidence="7 8" key="1">
    <citation type="submission" date="2021-01" db="EMBL/GenBank/DDBJ databases">
        <title>Genomic Encyclopedia of Type Strains, Phase IV (KMG-IV): sequencing the most valuable type-strain genomes for metagenomic binning, comparative biology and taxonomic classification.</title>
        <authorList>
            <person name="Goeker M."/>
        </authorList>
    </citation>
    <scope>NUCLEOTIDE SEQUENCE [LARGE SCALE GENOMIC DNA]</scope>
    <source>
        <strain evidence="7 8">DSM 25890</strain>
    </source>
</reference>
<dbReference type="Proteomes" id="UP001314796">
    <property type="component" value="Unassembled WGS sequence"/>
</dbReference>
<dbReference type="GO" id="GO:0008782">
    <property type="term" value="F:adenosylhomocysteine nucleosidase activity"/>
    <property type="evidence" value="ECO:0007669"/>
    <property type="project" value="UniProtKB-EC"/>
</dbReference>
<keyword evidence="4 7" id="KW-0378">Hydrolase</keyword>
<dbReference type="SUPFAM" id="SSF53167">
    <property type="entry name" value="Purine and uridine phosphorylases"/>
    <property type="match status" value="1"/>
</dbReference>
<comment type="caution">
    <text evidence="7">The sequence shown here is derived from an EMBL/GenBank/DDBJ whole genome shotgun (WGS) entry which is preliminary data.</text>
</comment>
<evidence type="ECO:0000259" key="6">
    <source>
        <dbReference type="Pfam" id="PF01048"/>
    </source>
</evidence>
<evidence type="ECO:0000256" key="4">
    <source>
        <dbReference type="ARBA" id="ARBA00022801"/>
    </source>
</evidence>
<evidence type="ECO:0000256" key="3">
    <source>
        <dbReference type="ARBA" id="ARBA00022605"/>
    </source>
</evidence>
<keyword evidence="8" id="KW-1185">Reference proteome</keyword>
<gene>
    <name evidence="7" type="ORF">JOC73_000258</name>
</gene>
<evidence type="ECO:0000313" key="7">
    <source>
        <dbReference type="EMBL" id="MBM7613750.1"/>
    </source>
</evidence>
<dbReference type="InterPro" id="IPR010049">
    <property type="entry name" value="MTA_SAH_Nsdase"/>
</dbReference>
<keyword evidence="5" id="KW-0486">Methionine biosynthesis</keyword>
<dbReference type="PANTHER" id="PTHR46832:SF1">
    <property type="entry name" value="5'-METHYLTHIOADENOSINE_S-ADENOSYLHOMOCYSTEINE NUCLEOSIDASE"/>
    <property type="match status" value="1"/>
</dbReference>
<comment type="pathway">
    <text evidence="1">Amino-acid biosynthesis; L-methionine biosynthesis via salvage pathway; S-methyl-5-thio-alpha-D-ribose 1-phosphate from S-methyl-5'-thioadenosine (hydrolase route): step 1/2.</text>
</comment>
<dbReference type="InterPro" id="IPR000845">
    <property type="entry name" value="Nucleoside_phosphorylase_d"/>
</dbReference>
<dbReference type="Gene3D" id="3.40.50.1580">
    <property type="entry name" value="Nucleoside phosphorylase domain"/>
    <property type="match status" value="1"/>
</dbReference>
<dbReference type="CDD" id="cd09008">
    <property type="entry name" value="MTAN"/>
    <property type="match status" value="1"/>
</dbReference>
<name>A0ABS2NLF3_9FIRM</name>
<keyword evidence="7" id="KW-0326">Glycosidase</keyword>
<dbReference type="RefSeq" id="WP_204400024.1">
    <property type="nucleotide sequence ID" value="NZ_JAFBEE010000001.1"/>
</dbReference>
<dbReference type="NCBIfam" id="NF004079">
    <property type="entry name" value="PRK05584.1"/>
    <property type="match status" value="1"/>
</dbReference>
<dbReference type="PANTHER" id="PTHR46832">
    <property type="entry name" value="5'-METHYLTHIOADENOSINE/S-ADENOSYLHOMOCYSTEINE NUCLEOSIDASE"/>
    <property type="match status" value="1"/>
</dbReference>
<dbReference type="InterPro" id="IPR035994">
    <property type="entry name" value="Nucleoside_phosphorylase_sf"/>
</dbReference>
<protein>
    <recommendedName>
        <fullName evidence="2">adenosylhomocysteine nucleosidase</fullName>
        <ecNumber evidence="2">3.2.2.9</ecNumber>
    </recommendedName>
</protein>